<reference evidence="1 2" key="2">
    <citation type="journal article" date="2018" name="Int. J. Syst. Evol. Microbiol.">
        <title>Marinobacterium aestuarii sp. nov., a benzene-degrading marine bacterium isolated from estuary sediment.</title>
        <authorList>
            <person name="Bae S.S."/>
            <person name="Jung J."/>
            <person name="Chung D."/>
            <person name="Baek K."/>
        </authorList>
    </citation>
    <scope>NUCLEOTIDE SEQUENCE [LARGE SCALE GENOMIC DNA]</scope>
    <source>
        <strain evidence="1 2">ST58-10</strain>
    </source>
</reference>
<sequence length="91" mass="9970">MTPNDYSDSLHNYLLTQEQSTDDNDRLFYCSYLLGHLSLAASTEPADCDLLDNSVNLSLESAFAVDRLSDADKAGIAALWVETARTARNPA</sequence>
<organism evidence="1 2">
    <name type="scientific">Marinobacterium aestuarii</name>
    <dbReference type="NCBI Taxonomy" id="1821621"/>
    <lineage>
        <taxon>Bacteria</taxon>
        <taxon>Pseudomonadati</taxon>
        <taxon>Pseudomonadota</taxon>
        <taxon>Gammaproteobacteria</taxon>
        <taxon>Oceanospirillales</taxon>
        <taxon>Oceanospirillaceae</taxon>
        <taxon>Marinobacterium</taxon>
    </lineage>
</organism>
<dbReference type="RefSeq" id="WP_067380865.1">
    <property type="nucleotide sequence ID" value="NZ_CP015839.1"/>
</dbReference>
<gene>
    <name evidence="1" type="ORF">A8C75_08785</name>
</gene>
<dbReference type="KEGG" id="mars:A8C75_08785"/>
<dbReference type="EMBL" id="CP015839">
    <property type="protein sequence ID" value="ANG62569.1"/>
    <property type="molecule type" value="Genomic_DNA"/>
</dbReference>
<evidence type="ECO:0000313" key="2">
    <source>
        <dbReference type="Proteomes" id="UP000078070"/>
    </source>
</evidence>
<dbReference type="InterPro" id="IPR014987">
    <property type="entry name" value="UPF_YfcL"/>
</dbReference>
<accession>A0A1A9EYH4</accession>
<name>A0A1A9EYH4_9GAMM</name>
<protein>
    <recommendedName>
        <fullName evidence="3">YfcL protein</fullName>
    </recommendedName>
</protein>
<proteinExistence type="predicted"/>
<reference evidence="2" key="1">
    <citation type="submission" date="2016-05" db="EMBL/GenBank/DDBJ databases">
        <authorList>
            <person name="Baek K."/>
            <person name="Yang S.-J."/>
        </authorList>
    </citation>
    <scope>NUCLEOTIDE SEQUENCE [LARGE SCALE GENOMIC DNA]</scope>
    <source>
        <strain evidence="2">ST58-10</strain>
    </source>
</reference>
<keyword evidence="2" id="KW-1185">Reference proteome</keyword>
<dbReference type="Pfam" id="PF08891">
    <property type="entry name" value="YfcL"/>
    <property type="match status" value="1"/>
</dbReference>
<dbReference type="OrthoDB" id="6120956at2"/>
<evidence type="ECO:0000313" key="1">
    <source>
        <dbReference type="EMBL" id="ANG62569.1"/>
    </source>
</evidence>
<evidence type="ECO:0008006" key="3">
    <source>
        <dbReference type="Google" id="ProtNLM"/>
    </source>
</evidence>
<dbReference type="AlphaFoldDB" id="A0A1A9EYH4"/>
<dbReference type="STRING" id="1821621.A8C75_08785"/>
<dbReference type="Proteomes" id="UP000078070">
    <property type="component" value="Chromosome"/>
</dbReference>